<dbReference type="InterPro" id="IPR044814">
    <property type="entry name" value="Terpene_cyclase_plant_C1"/>
</dbReference>
<evidence type="ECO:0000256" key="3">
    <source>
        <dbReference type="ARBA" id="ARBA00022842"/>
    </source>
</evidence>
<feature type="domain" description="Terpene synthase N-terminal" evidence="4">
    <location>
        <begin position="63"/>
        <end position="243"/>
    </location>
</feature>
<dbReference type="Proteomes" id="UP001341840">
    <property type="component" value="Unassembled WGS sequence"/>
</dbReference>
<gene>
    <name evidence="6" type="ORF">PIB30_049299</name>
</gene>
<keyword evidence="3" id="KW-0460">Magnesium</keyword>
<dbReference type="InterPro" id="IPR036965">
    <property type="entry name" value="Terpene_synth_N_sf"/>
</dbReference>
<name>A0ABU6RI14_9FABA</name>
<proteinExistence type="predicted"/>
<dbReference type="SFLD" id="SFLDG01019">
    <property type="entry name" value="Terpene_Cyclase_Like_1_C_Termi"/>
    <property type="match status" value="1"/>
</dbReference>
<dbReference type="EMBL" id="JASCZI010030538">
    <property type="protein sequence ID" value="MED6123451.1"/>
    <property type="molecule type" value="Genomic_DNA"/>
</dbReference>
<dbReference type="SFLD" id="SFLDS00005">
    <property type="entry name" value="Isoprenoid_Synthase_Type_I"/>
    <property type="match status" value="1"/>
</dbReference>
<dbReference type="InterPro" id="IPR008930">
    <property type="entry name" value="Terpenoid_cyclase/PrenylTrfase"/>
</dbReference>
<evidence type="ECO:0000313" key="7">
    <source>
        <dbReference type="Proteomes" id="UP001341840"/>
    </source>
</evidence>
<dbReference type="Gene3D" id="1.10.600.10">
    <property type="entry name" value="Farnesyl Diphosphate Synthase"/>
    <property type="match status" value="1"/>
</dbReference>
<reference evidence="6 7" key="1">
    <citation type="journal article" date="2023" name="Plants (Basel)">
        <title>Bridging the Gap: Combining Genomics and Transcriptomics Approaches to Understand Stylosanthes scabra, an Orphan Legume from the Brazilian Caatinga.</title>
        <authorList>
            <person name="Ferreira-Neto J.R.C."/>
            <person name="da Silva M.D."/>
            <person name="Binneck E."/>
            <person name="de Melo N.F."/>
            <person name="da Silva R.H."/>
            <person name="de Melo A.L.T.M."/>
            <person name="Pandolfi V."/>
            <person name="Bustamante F.O."/>
            <person name="Brasileiro-Vidal A.C."/>
            <person name="Benko-Iseppon A.M."/>
        </authorList>
    </citation>
    <scope>NUCLEOTIDE SEQUENCE [LARGE SCALE GENOMIC DNA]</scope>
    <source>
        <tissue evidence="6">Leaves</tissue>
    </source>
</reference>
<dbReference type="Gene3D" id="1.50.10.130">
    <property type="entry name" value="Terpene synthase, N-terminal domain"/>
    <property type="match status" value="1"/>
</dbReference>
<dbReference type="Pfam" id="PF03936">
    <property type="entry name" value="Terpene_synth_C"/>
    <property type="match status" value="1"/>
</dbReference>
<dbReference type="CDD" id="cd00684">
    <property type="entry name" value="Terpene_cyclase_plant_C1"/>
    <property type="match status" value="1"/>
</dbReference>
<evidence type="ECO:0000256" key="1">
    <source>
        <dbReference type="ARBA" id="ARBA00001946"/>
    </source>
</evidence>
<dbReference type="SUPFAM" id="SSF48239">
    <property type="entry name" value="Terpenoid cyclases/Protein prenyltransferases"/>
    <property type="match status" value="1"/>
</dbReference>
<dbReference type="InterPro" id="IPR050148">
    <property type="entry name" value="Terpene_synthase-like"/>
</dbReference>
<dbReference type="InterPro" id="IPR005630">
    <property type="entry name" value="Terpene_synthase_metal-bd"/>
</dbReference>
<dbReference type="InterPro" id="IPR001906">
    <property type="entry name" value="Terpene_synth_N"/>
</dbReference>
<dbReference type="PANTHER" id="PTHR31225:SF241">
    <property type="entry name" value="TERPENE SYNTHASE FAMILY, METAL-BINDING DOMAIN PROTEIN"/>
    <property type="match status" value="1"/>
</dbReference>
<dbReference type="InterPro" id="IPR034741">
    <property type="entry name" value="Terpene_cyclase-like_1_C"/>
</dbReference>
<keyword evidence="2" id="KW-0479">Metal-binding</keyword>
<protein>
    <submittedName>
        <fullName evidence="6">Uncharacterized protein</fullName>
    </submittedName>
</protein>
<organism evidence="6 7">
    <name type="scientific">Stylosanthes scabra</name>
    <dbReference type="NCBI Taxonomy" id="79078"/>
    <lineage>
        <taxon>Eukaryota</taxon>
        <taxon>Viridiplantae</taxon>
        <taxon>Streptophyta</taxon>
        <taxon>Embryophyta</taxon>
        <taxon>Tracheophyta</taxon>
        <taxon>Spermatophyta</taxon>
        <taxon>Magnoliopsida</taxon>
        <taxon>eudicotyledons</taxon>
        <taxon>Gunneridae</taxon>
        <taxon>Pentapetalae</taxon>
        <taxon>rosids</taxon>
        <taxon>fabids</taxon>
        <taxon>Fabales</taxon>
        <taxon>Fabaceae</taxon>
        <taxon>Papilionoideae</taxon>
        <taxon>50 kb inversion clade</taxon>
        <taxon>dalbergioids sensu lato</taxon>
        <taxon>Dalbergieae</taxon>
        <taxon>Pterocarpus clade</taxon>
        <taxon>Stylosanthes</taxon>
    </lineage>
</organism>
<dbReference type="InterPro" id="IPR008949">
    <property type="entry name" value="Isoprenoid_synthase_dom_sf"/>
</dbReference>
<comment type="cofactor">
    <cofactor evidence="1">
        <name>Mg(2+)</name>
        <dbReference type="ChEBI" id="CHEBI:18420"/>
    </cofactor>
</comment>
<keyword evidence="7" id="KW-1185">Reference proteome</keyword>
<evidence type="ECO:0000256" key="2">
    <source>
        <dbReference type="ARBA" id="ARBA00022723"/>
    </source>
</evidence>
<evidence type="ECO:0000259" key="5">
    <source>
        <dbReference type="Pfam" id="PF03936"/>
    </source>
</evidence>
<evidence type="ECO:0000259" key="4">
    <source>
        <dbReference type="Pfam" id="PF01397"/>
    </source>
</evidence>
<dbReference type="Pfam" id="PF01397">
    <property type="entry name" value="Terpene_synth"/>
    <property type="match status" value="1"/>
</dbReference>
<comment type="caution">
    <text evidence="6">The sequence shown here is derived from an EMBL/GenBank/DDBJ whole genome shotgun (WGS) entry which is preliminary data.</text>
</comment>
<dbReference type="PANTHER" id="PTHR31225">
    <property type="entry name" value="OS04G0344100 PROTEIN-RELATED"/>
    <property type="match status" value="1"/>
</dbReference>
<evidence type="ECO:0000313" key="6">
    <source>
        <dbReference type="EMBL" id="MED6123451.1"/>
    </source>
</evidence>
<sequence>MSSFSVSSVPVMVSNQHTSFNSKLRSANFASSIWHHTFSLIMCSSQHAPSNSKRRSANYAPNIWHDTFLKYANSAESLEINEIMKQEVQMHKEKAAKIYLFSNDNNISQKLSLIDSTQRLGISYYFENEIDKILTQIYNDFTNNNLTIEEGDLHFTALLFRLLRQKGYYISSDIFNKSKNGKGEFDELLVQDVKGIWSLYEAAQLRIHGEEILEEAHEFTYNKLKSIANQLGPSLADQINQSLIQPLHKAIARMRARSYMFFYEEDPSPHNKILLNFAKLEFNMIQKLYQQEVGVAVRWWKKSEFATKFPYARERIAELYFWPFSMNSEPKYSSFRRITAKLVQWMTVVDDTYDVYGTIGELELFTQAIQRWDIGCIASLPECYEAIFNAMVELFDEIIELLNAVDGELNLVLQFLKKASATYIESYMVEAKWCHEGYIPTYNEYRYNVTSTLYQALTIIFIAFGGFATKQTLHWISNNIPPIFQASSVVARLTNDLASHKVHISIIIYL</sequence>
<feature type="domain" description="Terpene synthase metal-binding" evidence="5">
    <location>
        <begin position="301"/>
        <end position="501"/>
    </location>
</feature>
<dbReference type="SUPFAM" id="SSF48576">
    <property type="entry name" value="Terpenoid synthases"/>
    <property type="match status" value="1"/>
</dbReference>
<accession>A0ABU6RI14</accession>